<feature type="domain" description="Carrier" evidence="6">
    <location>
        <begin position="1683"/>
        <end position="1760"/>
    </location>
</feature>
<dbReference type="GO" id="GO:0044550">
    <property type="term" value="P:secondary metabolite biosynthetic process"/>
    <property type="evidence" value="ECO:0007669"/>
    <property type="project" value="UniProtKB-ARBA"/>
</dbReference>
<dbReference type="InterPro" id="IPR032088">
    <property type="entry name" value="SAT"/>
</dbReference>
<dbReference type="InterPro" id="IPR030918">
    <property type="entry name" value="PT_fungal_PKS"/>
</dbReference>
<feature type="domain" description="Ketosynthase family 3 (KS3)" evidence="7">
    <location>
        <begin position="377"/>
        <end position="809"/>
    </location>
</feature>
<reference evidence="9" key="2">
    <citation type="submission" date="2023-06" db="EMBL/GenBank/DDBJ databases">
        <authorList>
            <consortium name="Lawrence Berkeley National Laboratory"/>
            <person name="Haridas S."/>
            <person name="Hensen N."/>
            <person name="Bonometti L."/>
            <person name="Westerberg I."/>
            <person name="Brannstrom I.O."/>
            <person name="Guillou S."/>
            <person name="Cros-Aarteil S."/>
            <person name="Calhoun S."/>
            <person name="Kuo A."/>
            <person name="Mondo S."/>
            <person name="Pangilinan J."/>
            <person name="Riley R."/>
            <person name="LaButti K."/>
            <person name="Andreopoulos B."/>
            <person name="Lipzen A."/>
            <person name="Chen C."/>
            <person name="Yanf M."/>
            <person name="Daum C."/>
            <person name="Ng V."/>
            <person name="Clum A."/>
            <person name="Steindorff A."/>
            <person name="Ohm R."/>
            <person name="Martin F."/>
            <person name="Silar P."/>
            <person name="Natvig D."/>
            <person name="Lalanne C."/>
            <person name="Gautier V."/>
            <person name="Ament-velasquez S.L."/>
            <person name="Kruys A."/>
            <person name="Hutchinson M.I."/>
            <person name="Powell A.J."/>
            <person name="Barry K."/>
            <person name="Miller A.N."/>
            <person name="Grigoriev I.V."/>
            <person name="Debuchy R."/>
            <person name="Gladieux P."/>
            <person name="Thoren M.H."/>
            <person name="Johannesson H."/>
        </authorList>
    </citation>
    <scope>NUCLEOTIDE SEQUENCE</scope>
    <source>
        <strain evidence="9">CBS 232.78</strain>
    </source>
</reference>
<dbReference type="Gene3D" id="3.30.70.3290">
    <property type="match status" value="1"/>
</dbReference>
<keyword evidence="3" id="KW-0808">Transferase</keyword>
<dbReference type="InterPro" id="IPR001227">
    <property type="entry name" value="Ac_transferase_dom_sf"/>
</dbReference>
<dbReference type="InterPro" id="IPR050091">
    <property type="entry name" value="PKS_NRPS_Biosynth_Enz"/>
</dbReference>
<dbReference type="SMART" id="SM00823">
    <property type="entry name" value="PKS_PP"/>
    <property type="match status" value="2"/>
</dbReference>
<keyword evidence="1" id="KW-0596">Phosphopantetheine</keyword>
<dbReference type="GO" id="GO:0004315">
    <property type="term" value="F:3-oxoacyl-[acyl-carrier-protein] synthase activity"/>
    <property type="evidence" value="ECO:0007669"/>
    <property type="project" value="InterPro"/>
</dbReference>
<dbReference type="InterPro" id="IPR016036">
    <property type="entry name" value="Malonyl_transacylase_ACP-bd"/>
</dbReference>
<dbReference type="InterPro" id="IPR009081">
    <property type="entry name" value="PP-bd_ACP"/>
</dbReference>
<dbReference type="PROSITE" id="PS00606">
    <property type="entry name" value="KS3_1"/>
    <property type="match status" value="1"/>
</dbReference>
<dbReference type="InterPro" id="IPR014031">
    <property type="entry name" value="Ketoacyl_synth_C"/>
</dbReference>
<evidence type="ECO:0000256" key="2">
    <source>
        <dbReference type="ARBA" id="ARBA00022553"/>
    </source>
</evidence>
<protein>
    <submittedName>
        <fullName evidence="9">Polyketide synthase for naphthopyrone YWA1</fullName>
    </submittedName>
</protein>
<dbReference type="Pfam" id="PF14765">
    <property type="entry name" value="PS-DH"/>
    <property type="match status" value="1"/>
</dbReference>
<dbReference type="InterPro" id="IPR014030">
    <property type="entry name" value="Ketoacyl_synth_N"/>
</dbReference>
<dbReference type="InterPro" id="IPR036736">
    <property type="entry name" value="ACP-like_sf"/>
</dbReference>
<dbReference type="Pfam" id="PF00698">
    <property type="entry name" value="Acyl_transf_1"/>
    <property type="match status" value="1"/>
</dbReference>
<evidence type="ECO:0000256" key="1">
    <source>
        <dbReference type="ARBA" id="ARBA00022450"/>
    </source>
</evidence>
<feature type="compositionally biased region" description="Polar residues" evidence="5">
    <location>
        <begin position="1786"/>
        <end position="1796"/>
    </location>
</feature>
<dbReference type="Gene3D" id="3.10.129.110">
    <property type="entry name" value="Polyketide synthase dehydratase"/>
    <property type="match status" value="1"/>
</dbReference>
<evidence type="ECO:0000313" key="9">
    <source>
        <dbReference type="EMBL" id="KAK3386514.1"/>
    </source>
</evidence>
<dbReference type="GO" id="GO:0031177">
    <property type="term" value="F:phosphopantetheine binding"/>
    <property type="evidence" value="ECO:0007669"/>
    <property type="project" value="InterPro"/>
</dbReference>
<gene>
    <name evidence="9" type="ORF">B0H63DRAFT_540452</name>
</gene>
<dbReference type="SUPFAM" id="SSF52151">
    <property type="entry name" value="FabD/lysophospholipase-like"/>
    <property type="match status" value="1"/>
</dbReference>
<feature type="region of interest" description="Disordered" evidence="5">
    <location>
        <begin position="1759"/>
        <end position="1802"/>
    </location>
</feature>
<dbReference type="SUPFAM" id="SSF55048">
    <property type="entry name" value="Probable ACP-binding domain of malonyl-CoA ACP transacylase"/>
    <property type="match status" value="1"/>
</dbReference>
<dbReference type="SUPFAM" id="SSF53474">
    <property type="entry name" value="alpha/beta-Hydrolases"/>
    <property type="match status" value="1"/>
</dbReference>
<evidence type="ECO:0000259" key="8">
    <source>
        <dbReference type="PROSITE" id="PS52019"/>
    </source>
</evidence>
<evidence type="ECO:0000256" key="3">
    <source>
        <dbReference type="ARBA" id="ARBA00022679"/>
    </source>
</evidence>
<dbReference type="InterPro" id="IPR016035">
    <property type="entry name" value="Acyl_Trfase/lysoPLipase"/>
</dbReference>
<dbReference type="PROSITE" id="PS50075">
    <property type="entry name" value="CARRIER"/>
    <property type="match status" value="2"/>
</dbReference>
<dbReference type="InterPro" id="IPR042104">
    <property type="entry name" value="PKS_dehydratase_sf"/>
</dbReference>
<dbReference type="SMART" id="SM00825">
    <property type="entry name" value="PKS_KS"/>
    <property type="match status" value="1"/>
</dbReference>
<evidence type="ECO:0000256" key="4">
    <source>
        <dbReference type="PROSITE-ProRule" id="PRU01363"/>
    </source>
</evidence>
<dbReference type="Pfam" id="PF00109">
    <property type="entry name" value="ketoacyl-synt"/>
    <property type="match status" value="1"/>
</dbReference>
<proteinExistence type="predicted"/>
<dbReference type="FunFam" id="3.10.129.110:FF:000001">
    <property type="entry name" value="Sterigmatocystin biosynthesis polyketide synthase"/>
    <property type="match status" value="1"/>
</dbReference>
<dbReference type="Proteomes" id="UP001285441">
    <property type="component" value="Unassembled WGS sequence"/>
</dbReference>
<reference evidence="9" key="1">
    <citation type="journal article" date="2023" name="Mol. Phylogenet. Evol.">
        <title>Genome-scale phylogeny and comparative genomics of the fungal order Sordariales.</title>
        <authorList>
            <person name="Hensen N."/>
            <person name="Bonometti L."/>
            <person name="Westerberg I."/>
            <person name="Brannstrom I.O."/>
            <person name="Guillou S."/>
            <person name="Cros-Aarteil S."/>
            <person name="Calhoun S."/>
            <person name="Haridas S."/>
            <person name="Kuo A."/>
            <person name="Mondo S."/>
            <person name="Pangilinan J."/>
            <person name="Riley R."/>
            <person name="LaButti K."/>
            <person name="Andreopoulos B."/>
            <person name="Lipzen A."/>
            <person name="Chen C."/>
            <person name="Yan M."/>
            <person name="Daum C."/>
            <person name="Ng V."/>
            <person name="Clum A."/>
            <person name="Steindorff A."/>
            <person name="Ohm R.A."/>
            <person name="Martin F."/>
            <person name="Silar P."/>
            <person name="Natvig D.O."/>
            <person name="Lalanne C."/>
            <person name="Gautier V."/>
            <person name="Ament-Velasquez S.L."/>
            <person name="Kruys A."/>
            <person name="Hutchinson M.I."/>
            <person name="Powell A.J."/>
            <person name="Barry K."/>
            <person name="Miller A.N."/>
            <person name="Grigoriev I.V."/>
            <person name="Debuchy R."/>
            <person name="Gladieux P."/>
            <person name="Hiltunen Thoren M."/>
            <person name="Johannesson H."/>
        </authorList>
    </citation>
    <scope>NUCLEOTIDE SEQUENCE</scope>
    <source>
        <strain evidence="9">CBS 232.78</strain>
    </source>
</reference>
<dbReference type="Gene3D" id="3.40.50.1820">
    <property type="entry name" value="alpha/beta hydrolase"/>
    <property type="match status" value="1"/>
</dbReference>
<dbReference type="CDD" id="cd00833">
    <property type="entry name" value="PKS"/>
    <property type="match status" value="1"/>
</dbReference>
<name>A0AAE0U0X4_9PEZI</name>
<dbReference type="Pfam" id="PF22621">
    <property type="entry name" value="CurL-like_PKS_C"/>
    <property type="match status" value="1"/>
</dbReference>
<dbReference type="PANTHER" id="PTHR43775">
    <property type="entry name" value="FATTY ACID SYNTHASE"/>
    <property type="match status" value="1"/>
</dbReference>
<dbReference type="SUPFAM" id="SSF47336">
    <property type="entry name" value="ACP-like"/>
    <property type="match status" value="2"/>
</dbReference>
<dbReference type="GO" id="GO:0004312">
    <property type="term" value="F:fatty acid synthase activity"/>
    <property type="evidence" value="ECO:0007669"/>
    <property type="project" value="TreeGrafter"/>
</dbReference>
<dbReference type="InterPro" id="IPR014043">
    <property type="entry name" value="Acyl_transferase_dom"/>
</dbReference>
<evidence type="ECO:0000259" key="6">
    <source>
        <dbReference type="PROSITE" id="PS50075"/>
    </source>
</evidence>
<dbReference type="Gene3D" id="3.40.47.10">
    <property type="match status" value="1"/>
</dbReference>
<evidence type="ECO:0000256" key="5">
    <source>
        <dbReference type="SAM" id="MobiDB-lite"/>
    </source>
</evidence>
<dbReference type="SUPFAM" id="SSF53901">
    <property type="entry name" value="Thiolase-like"/>
    <property type="match status" value="1"/>
</dbReference>
<dbReference type="PROSITE" id="PS52019">
    <property type="entry name" value="PKS_MFAS_DH"/>
    <property type="match status" value="1"/>
</dbReference>
<comment type="caution">
    <text evidence="9">The sequence shown here is derived from an EMBL/GenBank/DDBJ whole genome shotgun (WGS) entry which is preliminary data.</text>
</comment>
<dbReference type="InterPro" id="IPR049900">
    <property type="entry name" value="PKS_mFAS_DH"/>
</dbReference>
<dbReference type="Gene3D" id="1.10.1200.10">
    <property type="entry name" value="ACP-like"/>
    <property type="match status" value="2"/>
</dbReference>
<feature type="domain" description="PKS/mFAS DH" evidence="8">
    <location>
        <begin position="1321"/>
        <end position="1631"/>
    </location>
</feature>
<dbReference type="NCBIfam" id="TIGR04532">
    <property type="entry name" value="PT_fungal_PKS"/>
    <property type="match status" value="1"/>
</dbReference>
<feature type="region of interest" description="C-terminal hotdog fold" evidence="4">
    <location>
        <begin position="1481"/>
        <end position="1631"/>
    </location>
</feature>
<dbReference type="Pfam" id="PF00550">
    <property type="entry name" value="PP-binding"/>
    <property type="match status" value="2"/>
</dbReference>
<dbReference type="InterPro" id="IPR001031">
    <property type="entry name" value="Thioesterase"/>
</dbReference>
<dbReference type="FunFam" id="3.40.50.1820:FF:000116">
    <property type="entry name" value="Sterigmatocystin biosynthesis polyketide synthase"/>
    <property type="match status" value="1"/>
</dbReference>
<dbReference type="PROSITE" id="PS52004">
    <property type="entry name" value="KS3_2"/>
    <property type="match status" value="1"/>
</dbReference>
<dbReference type="Gene3D" id="3.40.366.10">
    <property type="entry name" value="Malonyl-Coenzyme A Acyl Carrier Protein, domain 2"/>
    <property type="match status" value="2"/>
</dbReference>
<dbReference type="FunFam" id="1.10.1200.10:FF:000011">
    <property type="entry name" value="Sterigmatocystin biosynthesis polyketide synthase"/>
    <property type="match status" value="1"/>
</dbReference>
<dbReference type="Pfam" id="PF16073">
    <property type="entry name" value="SAT"/>
    <property type="match status" value="1"/>
</dbReference>
<dbReference type="InterPro" id="IPR049551">
    <property type="entry name" value="PKS_DH_C"/>
</dbReference>
<evidence type="ECO:0000313" key="10">
    <source>
        <dbReference type="Proteomes" id="UP001285441"/>
    </source>
</evidence>
<feature type="active site" description="Proton donor; for dehydratase activity" evidence="4">
    <location>
        <position position="1544"/>
    </location>
</feature>
<dbReference type="SMART" id="SM00827">
    <property type="entry name" value="PKS_AT"/>
    <property type="match status" value="1"/>
</dbReference>
<evidence type="ECO:0000259" key="7">
    <source>
        <dbReference type="PROSITE" id="PS52004"/>
    </source>
</evidence>
<sequence length="2179" mass="235805">MDPARLLLFGDQTNDFAAGLQELLRFKDNALLLSFMDKIHAALRHEISQQSREVQESLPRFSGVADILAAYSTHLESAPVLASTLATIYQLGSIISYYGDGSKSYPEGHGVAVLGMCTGLTAASAVASASTVSQLVPLAVQAVVVAFRIGLHVAMTRDHLEKGPLRTKSWSYLVPGLDLAAASTLIEQFSESTNIPPSSRPYVGIVGPSSVTVCGRPSVLREFLNFPAMAPFKAAEVPIFAPYHTAALHSEADIQKILHIPHQIAKATRKLPIISSITGEAMSATTFRSLLEISLAEILLKPTDWSKLVKSAYDSCELSSFSRCVVSAVGANAVQSLVAGIRETKGGEHDLKVEIEHLTRSPHHTERRVGSSGRQEHSKIAIIGFSGRFPEAADPDGLWRLVHEGRDVHREIPVDRFDVDAHYDATGKKKNTSQVRHGCFINEPGLFDCSFFSLSPKEAEQSDPGQRLALLTAYEALEMAGVVPDRTPSTQRDRVGVFYGVTSDDWREVNSGQNVGTYFIPGGNRAFIPGRINYHFKFSGPSVSVDTACSSSAAAIHMACNSLWRNDCDTAIAGGTNVMTNPDNFAGLDRGHFLSRTGSCKTFDDGADGYCRADAVGTVVLKRLEDALADGDHIQGVICGAYTNHSAEAESITRPHIGAQSAIFRRILSDAGHDSLDVSYIEMHGTGTQAGDAVEMRSVLDVFAGSSSGRPEGKPLYLGSIKSNVGHSESASGVTSLIKLLLMMKNNEIPPHCGIKTKLNTKFPTDLARRGIRIAMEPTDWKRPDQGSRMAFLNNFSAAGGNSALLVEDAPPSPLRDSDVASSSPSKVPRDIHLITVSARTAKSLRKNIDRLAEFLRLNPAVNLVPSIAYTTTARRMHHNHRVAVCGRTGNDLRVALEQSAALDARPIPRKPPQVAFAFTGQGSQYYGMGEHLASSFSVFREEIYRLDRIAINLGFESFMPLIFSPSLSSVVSESTTNVENFSPLVTQLGLTCFQIALARLWSSLGVTPSVVVGHSLGEYAALCVAGVLSAHDTVFLVGTRARIMQNLCREGTHAMLAVNAPLASLGSFLQTHRDLEVACINGPAQTVLAGPIADVHDAFVSLAASGIKSTKLHTNFAFHSSQVAPVLDEFEHATRAVVFHKPQVPVTSPLLATVVTDEGHLNGKYLARHCREKVDFAGAVQHAISQEVLSEKTICLEIGPDPVVTRLLKANISPSTRALASVRKTENLWATLGGTLTALYLAGVDIQWDGYHRDSPASSKQVIALPAYQWDYKNHWIPYAHNWCLTKGDAPSSAAQSPSPTQTFSGAPEVRYEFLSATCQKVISSTKGSKASSVLMESDISHPDLRSVFEAHKVNGAILCPSSVYADIALTLGSYLLRDENNPAVTTPKRVIDVADMVTSKPLLMSTPGGSQLFRASAEADWTTQTATVVFYSVNSAGKKTIQHATCTLHFGNADEWLSSWKRSAYLVQARVQSLRDSAIGQGACHFIKRGMAYKLFENCVEYGPQFQGIEEVCLDSIGHEATARVVFKDSSACFHTNPYRIDSLGHLSGFVMNATESFDYKTNIFINHGWRSMRLAAPLSADQSYDTYVKMQLLDGTRYSGDVYIFQGGEIIGLIEGVVFQAVPRKVLDLLLPRQGAIESGGVSTKPAHESRPAVVSEKAYERPLSETIPKPSASVRKDNTADPSVVSEVLKIVAEETGVSITEMGSHFNFADGGVDSLLSLAICGRLREELNMDVKGTFFLDNPTVKDLKRVLEVNNPNPTWKTSESTSSSSSIAADDEVVETPSSSATSVNADNLDEQPKSDPISILSTIIAEEVGVLPEDVWNAPSLADLGLDSLMSLTILGRLREELDLDLPADILLLDNIQSIRKQLQQVHHEDPLTLLESTPIMSVVSASSSPPPHMDLIPKATSVVLQGNPKTASKTLFLFPDGSGSATSYATLPKIAPDVAVVGLNCPFMKRPEDLKNCALQDLTAPYLAEIRRRQPRGPYYLGGWSAGGICAYDASQVLMAVEGEEVAALVLLDSPNPIGLAKLPVRLYHFLNSLNMFGDGSSSGGEPPEWLLPHFIAFIDALARYKPKPFVGGGPHGKAPMTYAIWAADGVYTSSGGKRLEEQPDDTREMEWLLNDRTEPFGPNGWDQLVGRDRMRNEVLRGANHFTMMRGQQGVMLSMFIARALGV</sequence>
<feature type="compositionally biased region" description="Low complexity" evidence="5">
    <location>
        <begin position="1767"/>
        <end position="1776"/>
    </location>
</feature>
<dbReference type="EMBL" id="JAULSW010000003">
    <property type="protein sequence ID" value="KAK3386514.1"/>
    <property type="molecule type" value="Genomic_DNA"/>
</dbReference>
<keyword evidence="10" id="KW-1185">Reference proteome</keyword>
<dbReference type="InterPro" id="IPR016039">
    <property type="entry name" value="Thiolase-like"/>
</dbReference>
<organism evidence="9 10">
    <name type="scientific">Podospora didyma</name>
    <dbReference type="NCBI Taxonomy" id="330526"/>
    <lineage>
        <taxon>Eukaryota</taxon>
        <taxon>Fungi</taxon>
        <taxon>Dikarya</taxon>
        <taxon>Ascomycota</taxon>
        <taxon>Pezizomycotina</taxon>
        <taxon>Sordariomycetes</taxon>
        <taxon>Sordariomycetidae</taxon>
        <taxon>Sordariales</taxon>
        <taxon>Podosporaceae</taxon>
        <taxon>Podospora</taxon>
    </lineage>
</organism>
<dbReference type="InterPro" id="IPR029058">
    <property type="entry name" value="AB_hydrolase_fold"/>
</dbReference>
<dbReference type="InterPro" id="IPR018201">
    <property type="entry name" value="Ketoacyl_synth_AS"/>
</dbReference>
<accession>A0AAE0U0X4</accession>
<dbReference type="InterPro" id="IPR020806">
    <property type="entry name" value="PKS_PP-bd"/>
</dbReference>
<dbReference type="InterPro" id="IPR020841">
    <property type="entry name" value="PKS_Beta-ketoAc_synthase_dom"/>
</dbReference>
<dbReference type="Pfam" id="PF02801">
    <property type="entry name" value="Ketoacyl-synt_C"/>
    <property type="match status" value="1"/>
</dbReference>
<feature type="active site" description="Proton acceptor; for dehydratase activity" evidence="4">
    <location>
        <position position="1353"/>
    </location>
</feature>
<dbReference type="FunFam" id="3.40.47.10:FF:000031">
    <property type="entry name" value="Sterigmatocystin biosynthesis polyketide synthase"/>
    <property type="match status" value="1"/>
</dbReference>
<dbReference type="PANTHER" id="PTHR43775:SF45">
    <property type="entry name" value="CONIDIAL PIGMENT POLYKETIDE SYNTHASE ALB1"/>
    <property type="match status" value="1"/>
</dbReference>
<dbReference type="Pfam" id="PF00975">
    <property type="entry name" value="Thioesterase"/>
    <property type="match status" value="1"/>
</dbReference>
<feature type="domain" description="Carrier" evidence="6">
    <location>
        <begin position="1805"/>
        <end position="1881"/>
    </location>
</feature>
<dbReference type="PROSITE" id="PS00012">
    <property type="entry name" value="PHOSPHOPANTETHEINE"/>
    <property type="match status" value="1"/>
</dbReference>
<feature type="region of interest" description="N-terminal hotdog fold" evidence="4">
    <location>
        <begin position="1321"/>
        <end position="1457"/>
    </location>
</feature>
<dbReference type="GO" id="GO:0006633">
    <property type="term" value="P:fatty acid biosynthetic process"/>
    <property type="evidence" value="ECO:0007669"/>
    <property type="project" value="InterPro"/>
</dbReference>
<keyword evidence="2" id="KW-0597">Phosphoprotein</keyword>
<dbReference type="InterPro" id="IPR006162">
    <property type="entry name" value="Ppantetheine_attach_site"/>
</dbReference>